<dbReference type="AlphaFoldDB" id="A0A5B0MIX4"/>
<dbReference type="Pfam" id="PF20175">
    <property type="entry name" value="Tra1_central"/>
    <property type="match status" value="1"/>
</dbReference>
<organism evidence="1 2">
    <name type="scientific">Puccinia graminis f. sp. tritici</name>
    <dbReference type="NCBI Taxonomy" id="56615"/>
    <lineage>
        <taxon>Eukaryota</taxon>
        <taxon>Fungi</taxon>
        <taxon>Dikarya</taxon>
        <taxon>Basidiomycota</taxon>
        <taxon>Pucciniomycotina</taxon>
        <taxon>Pucciniomycetes</taxon>
        <taxon>Pucciniales</taxon>
        <taxon>Pucciniaceae</taxon>
        <taxon>Puccinia</taxon>
    </lineage>
</organism>
<protein>
    <submittedName>
        <fullName evidence="1">Uncharacterized protein</fullName>
    </submittedName>
</protein>
<accession>A0A5B0MIX4</accession>
<comment type="caution">
    <text evidence="1">The sequence shown here is derived from an EMBL/GenBank/DDBJ whole genome shotgun (WGS) entry which is preliminary data.</text>
</comment>
<evidence type="ECO:0000313" key="2">
    <source>
        <dbReference type="Proteomes" id="UP000324748"/>
    </source>
</evidence>
<keyword evidence="2" id="KW-1185">Reference proteome</keyword>
<dbReference type="GO" id="GO:0005634">
    <property type="term" value="C:nucleus"/>
    <property type="evidence" value="ECO:0007669"/>
    <property type="project" value="TreeGrafter"/>
</dbReference>
<proteinExistence type="predicted"/>
<dbReference type="OrthoDB" id="3041178at2759"/>
<gene>
    <name evidence="1" type="ORF">PGT21_000271</name>
</gene>
<dbReference type="GO" id="GO:0006355">
    <property type="term" value="P:regulation of DNA-templated transcription"/>
    <property type="evidence" value="ECO:0007669"/>
    <property type="project" value="TreeGrafter"/>
</dbReference>
<dbReference type="PANTHER" id="PTHR11139:SF1">
    <property type="entry name" value="TRANSFORMATION_TRANSCRIPTION DOMAIN-ASSOCIATED PROTEIN"/>
    <property type="match status" value="1"/>
</dbReference>
<dbReference type="PANTHER" id="PTHR11139">
    <property type="entry name" value="ATAXIA TELANGIECTASIA MUTATED ATM -RELATED"/>
    <property type="match status" value="1"/>
</dbReference>
<dbReference type="GO" id="GO:0035267">
    <property type="term" value="C:NuA4 histone acetyltransferase complex"/>
    <property type="evidence" value="ECO:0007669"/>
    <property type="project" value="TreeGrafter"/>
</dbReference>
<dbReference type="EMBL" id="VSWC01000148">
    <property type="protein sequence ID" value="KAA1075740.1"/>
    <property type="molecule type" value="Genomic_DNA"/>
</dbReference>
<evidence type="ECO:0000313" key="1">
    <source>
        <dbReference type="EMBL" id="KAA1075740.1"/>
    </source>
</evidence>
<dbReference type="GO" id="GO:0006281">
    <property type="term" value="P:DNA repair"/>
    <property type="evidence" value="ECO:0007669"/>
    <property type="project" value="TreeGrafter"/>
</dbReference>
<dbReference type="Proteomes" id="UP000324748">
    <property type="component" value="Unassembled WGS sequence"/>
</dbReference>
<sequence>MKHLHELGKDKQSGVIVKLLKMCFLAVNMFPDVEATLQPHLSRLIMDSLRFASFSNEPGQYYSVLRALFRAIGGGRFEILYKEMLPLIQVLLEELNVLLNATTDSKERELFAELCLTVPVRLSVLLPYLTYLMRPLVIALQAVPDLVSQGLRTLGVMRRQPDPGILYPVDGTGRP</sequence>
<reference evidence="1 2" key="1">
    <citation type="submission" date="2019-05" db="EMBL/GenBank/DDBJ databases">
        <title>Emergence of the Ug99 lineage of the wheat stem rust pathogen through somatic hybridization.</title>
        <authorList>
            <person name="Li F."/>
            <person name="Upadhyaya N.M."/>
            <person name="Sperschneider J."/>
            <person name="Matny O."/>
            <person name="Nguyen-Phuc H."/>
            <person name="Mago R."/>
            <person name="Raley C."/>
            <person name="Miller M.E."/>
            <person name="Silverstein K.A.T."/>
            <person name="Henningsen E."/>
            <person name="Hirsch C.D."/>
            <person name="Visser B."/>
            <person name="Pretorius Z.A."/>
            <person name="Steffenson B.J."/>
            <person name="Schwessinger B."/>
            <person name="Dodds P.N."/>
            <person name="Figueroa M."/>
        </authorList>
    </citation>
    <scope>NUCLEOTIDE SEQUENCE [LARGE SCALE GENOMIC DNA]</scope>
    <source>
        <strain evidence="1">21-0</strain>
    </source>
</reference>
<dbReference type="GO" id="GO:0000124">
    <property type="term" value="C:SAGA complex"/>
    <property type="evidence" value="ECO:0007669"/>
    <property type="project" value="TreeGrafter"/>
</dbReference>
<name>A0A5B0MIX4_PUCGR</name>
<dbReference type="InterPro" id="IPR050517">
    <property type="entry name" value="DDR_Repair_Kinase"/>
</dbReference>
<dbReference type="InterPro" id="IPR046807">
    <property type="entry name" value="Tra1_central"/>
</dbReference>